<dbReference type="GO" id="GO:0008531">
    <property type="term" value="F:riboflavin kinase activity"/>
    <property type="evidence" value="ECO:0007669"/>
    <property type="project" value="UniProtKB-UniRule"/>
</dbReference>
<dbReference type="InterPro" id="IPR014729">
    <property type="entry name" value="Rossmann-like_a/b/a_fold"/>
</dbReference>
<gene>
    <name evidence="17" type="primary">ribF</name>
    <name evidence="17" type="ORF">CGZ94_07965</name>
</gene>
<evidence type="ECO:0000256" key="6">
    <source>
        <dbReference type="ARBA" id="ARBA00022679"/>
    </source>
</evidence>
<evidence type="ECO:0000256" key="11">
    <source>
        <dbReference type="ARBA" id="ARBA00022840"/>
    </source>
</evidence>
<evidence type="ECO:0000256" key="14">
    <source>
        <dbReference type="ARBA" id="ARBA00049494"/>
    </source>
</evidence>
<evidence type="ECO:0000256" key="5">
    <source>
        <dbReference type="ARBA" id="ARBA00022643"/>
    </source>
</evidence>
<keyword evidence="8 15" id="KW-0547">Nucleotide-binding</keyword>
<dbReference type="Pfam" id="PF01687">
    <property type="entry name" value="Flavokinase"/>
    <property type="match status" value="1"/>
</dbReference>
<dbReference type="NCBIfam" id="NF004160">
    <property type="entry name" value="PRK05627.1-3"/>
    <property type="match status" value="1"/>
</dbReference>
<evidence type="ECO:0000256" key="10">
    <source>
        <dbReference type="ARBA" id="ARBA00022827"/>
    </source>
</evidence>
<keyword evidence="6 15" id="KW-0808">Transferase</keyword>
<protein>
    <recommendedName>
        <fullName evidence="15">Riboflavin biosynthesis protein</fullName>
    </recommendedName>
    <domain>
        <recommendedName>
            <fullName evidence="15">Riboflavin kinase</fullName>
            <ecNumber evidence="15">2.7.1.26</ecNumber>
        </recommendedName>
        <alternativeName>
            <fullName evidence="15">Flavokinase</fullName>
        </alternativeName>
    </domain>
    <domain>
        <recommendedName>
            <fullName evidence="15">FMN adenylyltransferase</fullName>
            <ecNumber evidence="15">2.7.7.2</ecNumber>
        </recommendedName>
        <alternativeName>
            <fullName evidence="15">FAD pyrophosphorylase</fullName>
        </alternativeName>
        <alternativeName>
            <fullName evidence="15">FAD synthase</fullName>
        </alternativeName>
    </domain>
</protein>
<dbReference type="InterPro" id="IPR023465">
    <property type="entry name" value="Riboflavin_kinase_dom_sf"/>
</dbReference>
<keyword evidence="4 15" id="KW-0285">Flavoprotein</keyword>
<dbReference type="EMBL" id="NMVO01000012">
    <property type="protein sequence ID" value="OYO14518.1"/>
    <property type="molecule type" value="Genomic_DNA"/>
</dbReference>
<keyword evidence="10 15" id="KW-0274">FAD</keyword>
<dbReference type="GO" id="GO:0003919">
    <property type="term" value="F:FMN adenylyltransferase activity"/>
    <property type="evidence" value="ECO:0007669"/>
    <property type="project" value="UniProtKB-UniRule"/>
</dbReference>
<dbReference type="FunFam" id="2.40.30.30:FF:000003">
    <property type="entry name" value="Riboflavin biosynthesis protein"/>
    <property type="match status" value="1"/>
</dbReference>
<dbReference type="SUPFAM" id="SSF82114">
    <property type="entry name" value="Riboflavin kinase-like"/>
    <property type="match status" value="1"/>
</dbReference>
<evidence type="ECO:0000313" key="17">
    <source>
        <dbReference type="EMBL" id="OYO14518.1"/>
    </source>
</evidence>
<dbReference type="EC" id="2.7.7.2" evidence="15"/>
<evidence type="ECO:0000256" key="7">
    <source>
        <dbReference type="ARBA" id="ARBA00022695"/>
    </source>
</evidence>
<keyword evidence="7 15" id="KW-0548">Nucleotidyltransferase</keyword>
<comment type="caution">
    <text evidence="17">The sequence shown here is derived from an EMBL/GenBank/DDBJ whole genome shotgun (WGS) entry which is preliminary data.</text>
</comment>
<proteinExistence type="inferred from homology"/>
<dbReference type="InterPro" id="IPR002606">
    <property type="entry name" value="Riboflavin_kinase_bac"/>
</dbReference>
<dbReference type="SMART" id="SM00904">
    <property type="entry name" value="Flavokinase"/>
    <property type="match status" value="1"/>
</dbReference>
<dbReference type="InterPro" id="IPR015865">
    <property type="entry name" value="Riboflavin_kinase_bac/euk"/>
</dbReference>
<comment type="pathway">
    <text evidence="2 15">Cofactor biosynthesis; FAD biosynthesis; FAD from FMN: step 1/1.</text>
</comment>
<comment type="catalytic activity">
    <reaction evidence="13 15">
        <text>riboflavin + ATP = FMN + ADP + H(+)</text>
        <dbReference type="Rhea" id="RHEA:14357"/>
        <dbReference type="ChEBI" id="CHEBI:15378"/>
        <dbReference type="ChEBI" id="CHEBI:30616"/>
        <dbReference type="ChEBI" id="CHEBI:57986"/>
        <dbReference type="ChEBI" id="CHEBI:58210"/>
        <dbReference type="ChEBI" id="CHEBI:456216"/>
        <dbReference type="EC" id="2.7.1.26"/>
    </reaction>
</comment>
<dbReference type="AlphaFoldDB" id="A0A255GF82"/>
<evidence type="ECO:0000256" key="9">
    <source>
        <dbReference type="ARBA" id="ARBA00022777"/>
    </source>
</evidence>
<dbReference type="GO" id="GO:0005524">
    <property type="term" value="F:ATP binding"/>
    <property type="evidence" value="ECO:0007669"/>
    <property type="project" value="UniProtKB-UniRule"/>
</dbReference>
<reference evidence="17 18" key="1">
    <citation type="submission" date="2017-07" db="EMBL/GenBank/DDBJ databases">
        <title>Draft whole genome sequences of clinical Proprionibacteriaceae strains.</title>
        <authorList>
            <person name="Bernier A.-M."/>
            <person name="Bernard K."/>
            <person name="Domingo M.-C."/>
        </authorList>
    </citation>
    <scope>NUCLEOTIDE SEQUENCE [LARGE SCALE GENOMIC DNA]</scope>
    <source>
        <strain evidence="17 18">NML 030167</strain>
    </source>
</reference>
<evidence type="ECO:0000259" key="16">
    <source>
        <dbReference type="SMART" id="SM00904"/>
    </source>
</evidence>
<dbReference type="SUPFAM" id="SSF52374">
    <property type="entry name" value="Nucleotidylyl transferase"/>
    <property type="match status" value="1"/>
</dbReference>
<dbReference type="GO" id="GO:0009231">
    <property type="term" value="P:riboflavin biosynthetic process"/>
    <property type="evidence" value="ECO:0007669"/>
    <property type="project" value="InterPro"/>
</dbReference>
<dbReference type="Proteomes" id="UP000215896">
    <property type="component" value="Unassembled WGS sequence"/>
</dbReference>
<dbReference type="FunFam" id="3.40.50.620:FF:000021">
    <property type="entry name" value="Riboflavin biosynthesis protein"/>
    <property type="match status" value="1"/>
</dbReference>
<comment type="pathway">
    <text evidence="3 15">Cofactor biosynthesis; FMN biosynthesis; FMN from riboflavin (ATP route): step 1/1.</text>
</comment>
<comment type="function">
    <text evidence="1">Catalyzes the phosphorylation of riboflavin to FMN followed by the adenylation of FMN to FAD.</text>
</comment>
<dbReference type="InterPro" id="IPR023468">
    <property type="entry name" value="Riboflavin_kinase"/>
</dbReference>
<organism evidence="17 18">
    <name type="scientific">Enemella evansiae</name>
    <dbReference type="NCBI Taxonomy" id="2016499"/>
    <lineage>
        <taxon>Bacteria</taxon>
        <taxon>Bacillati</taxon>
        <taxon>Actinomycetota</taxon>
        <taxon>Actinomycetes</taxon>
        <taxon>Propionibacteriales</taxon>
        <taxon>Propionibacteriaceae</taxon>
        <taxon>Enemella</taxon>
    </lineage>
</organism>
<dbReference type="GO" id="GO:0009398">
    <property type="term" value="P:FMN biosynthetic process"/>
    <property type="evidence" value="ECO:0007669"/>
    <property type="project" value="UniProtKB-UniRule"/>
</dbReference>
<dbReference type="GO" id="GO:0006747">
    <property type="term" value="P:FAD biosynthetic process"/>
    <property type="evidence" value="ECO:0007669"/>
    <property type="project" value="UniProtKB-UniRule"/>
</dbReference>
<evidence type="ECO:0000256" key="13">
    <source>
        <dbReference type="ARBA" id="ARBA00047880"/>
    </source>
</evidence>
<keyword evidence="18" id="KW-1185">Reference proteome</keyword>
<evidence type="ECO:0000256" key="8">
    <source>
        <dbReference type="ARBA" id="ARBA00022741"/>
    </source>
</evidence>
<dbReference type="Pfam" id="PF06574">
    <property type="entry name" value="FAD_syn"/>
    <property type="match status" value="1"/>
</dbReference>
<keyword evidence="5 15" id="KW-0288">FMN</keyword>
<dbReference type="PANTHER" id="PTHR22749:SF6">
    <property type="entry name" value="RIBOFLAVIN KINASE"/>
    <property type="match status" value="1"/>
</dbReference>
<feature type="domain" description="Riboflavin kinase" evidence="16">
    <location>
        <begin position="172"/>
        <end position="302"/>
    </location>
</feature>
<evidence type="ECO:0000313" key="18">
    <source>
        <dbReference type="Proteomes" id="UP000215896"/>
    </source>
</evidence>
<dbReference type="OrthoDB" id="9803667at2"/>
<accession>A0A255GF82</accession>
<dbReference type="PIRSF" id="PIRSF004491">
    <property type="entry name" value="FAD_Synth"/>
    <property type="match status" value="1"/>
</dbReference>
<dbReference type="CDD" id="cd02064">
    <property type="entry name" value="FAD_synthetase_N"/>
    <property type="match status" value="1"/>
</dbReference>
<evidence type="ECO:0000256" key="12">
    <source>
        <dbReference type="ARBA" id="ARBA00023268"/>
    </source>
</evidence>
<name>A0A255GF82_9ACTN</name>
<evidence type="ECO:0000256" key="1">
    <source>
        <dbReference type="ARBA" id="ARBA00002121"/>
    </source>
</evidence>
<dbReference type="UniPathway" id="UPA00277">
    <property type="reaction ID" value="UER00407"/>
</dbReference>
<dbReference type="InterPro" id="IPR015864">
    <property type="entry name" value="FAD_synthase"/>
</dbReference>
<dbReference type="InterPro" id="IPR004821">
    <property type="entry name" value="Cyt_trans-like"/>
</dbReference>
<keyword evidence="12" id="KW-0511">Multifunctional enzyme</keyword>
<comment type="catalytic activity">
    <reaction evidence="14 15">
        <text>FMN + ATP + H(+) = FAD + diphosphate</text>
        <dbReference type="Rhea" id="RHEA:17237"/>
        <dbReference type="ChEBI" id="CHEBI:15378"/>
        <dbReference type="ChEBI" id="CHEBI:30616"/>
        <dbReference type="ChEBI" id="CHEBI:33019"/>
        <dbReference type="ChEBI" id="CHEBI:57692"/>
        <dbReference type="ChEBI" id="CHEBI:58210"/>
        <dbReference type="EC" id="2.7.7.2"/>
    </reaction>
</comment>
<evidence type="ECO:0000256" key="2">
    <source>
        <dbReference type="ARBA" id="ARBA00004726"/>
    </source>
</evidence>
<evidence type="ECO:0000256" key="4">
    <source>
        <dbReference type="ARBA" id="ARBA00022630"/>
    </source>
</evidence>
<dbReference type="Gene3D" id="2.40.30.30">
    <property type="entry name" value="Riboflavin kinase-like"/>
    <property type="match status" value="1"/>
</dbReference>
<sequence>MEDEASVVVIGNFDGVHQGHRAVLQAARRLEPGARLIAVTFWPHPMSVVRPGQEPLLLCDLSHRISMLREAGADQVEVIRFSDELMSTSPEEFVRQKLMPLHPVRVVVGRNFRFGHKAAGTVDTLAEIGRDPVEGGFEVSVLELLDTEHHTTSSTEVRRLLAEGDVATAAQHLGRPFGFSGEVVVGHQRGRELGFPTANLPVPKGFAAPADGVYAGWLRRTDVPDAPSWPAAISVGTNPTFDDVPETVVEAYVLDRDDLELYGVPVRVDFVQRLRGNVKFEGIPALIEQISADVEQTREVLGVSPTPES</sequence>
<dbReference type="NCBIfam" id="TIGR00125">
    <property type="entry name" value="cyt_tran_rel"/>
    <property type="match status" value="1"/>
</dbReference>
<dbReference type="NCBIfam" id="TIGR00083">
    <property type="entry name" value="ribF"/>
    <property type="match status" value="1"/>
</dbReference>
<dbReference type="PANTHER" id="PTHR22749">
    <property type="entry name" value="RIBOFLAVIN KINASE/FMN ADENYLYLTRANSFERASE"/>
    <property type="match status" value="1"/>
</dbReference>
<keyword evidence="11 15" id="KW-0067">ATP-binding</keyword>
<evidence type="ECO:0000256" key="3">
    <source>
        <dbReference type="ARBA" id="ARBA00005201"/>
    </source>
</evidence>
<dbReference type="RefSeq" id="WP_094355520.1">
    <property type="nucleotide sequence ID" value="NZ_NMVK01000002.1"/>
</dbReference>
<keyword evidence="9 15" id="KW-0418">Kinase</keyword>
<dbReference type="EC" id="2.7.1.26" evidence="15"/>
<comment type="similarity">
    <text evidence="15">Belongs to the ribF family.</text>
</comment>
<dbReference type="Gene3D" id="3.40.50.620">
    <property type="entry name" value="HUPs"/>
    <property type="match status" value="1"/>
</dbReference>
<evidence type="ECO:0000256" key="15">
    <source>
        <dbReference type="PIRNR" id="PIRNR004491"/>
    </source>
</evidence>
<dbReference type="UniPathway" id="UPA00276">
    <property type="reaction ID" value="UER00406"/>
</dbReference>